<accession>I3YSP7</accession>
<dbReference type="KEGG" id="asl:Aeqsu_0503"/>
<dbReference type="STRING" id="746697.Aeqsu_0503"/>
<dbReference type="Proteomes" id="UP000006049">
    <property type="component" value="Chromosome"/>
</dbReference>
<keyword evidence="2" id="KW-1185">Reference proteome</keyword>
<protein>
    <submittedName>
        <fullName evidence="1">Uncharacterized protein</fullName>
    </submittedName>
</protein>
<proteinExistence type="predicted"/>
<evidence type="ECO:0000313" key="2">
    <source>
        <dbReference type="Proteomes" id="UP000006049"/>
    </source>
</evidence>
<name>I3YSP7_AEQSU</name>
<reference evidence="1 2" key="1">
    <citation type="submission" date="2012-06" db="EMBL/GenBank/DDBJ databases">
        <title>The complete genome of Aequorivita sublithincola DSM 14238.</title>
        <authorList>
            <consortium name="US DOE Joint Genome Institute (JGI-PGF)"/>
            <person name="Lucas S."/>
            <person name="Copeland A."/>
            <person name="Lapidus A."/>
            <person name="Goodwin L."/>
            <person name="Pitluck S."/>
            <person name="Peters L."/>
            <person name="Munk A.C.C."/>
            <person name="Kyrpides N."/>
            <person name="Mavromatis K."/>
            <person name="Pagani I."/>
            <person name="Ivanova N."/>
            <person name="Ovchinnikova G."/>
            <person name="Zeytun A."/>
            <person name="Detter J.C."/>
            <person name="Han C."/>
            <person name="Land M."/>
            <person name="Hauser L."/>
            <person name="Markowitz V."/>
            <person name="Cheng J.-F."/>
            <person name="Hugenholtz P."/>
            <person name="Woyke T."/>
            <person name="Wu D."/>
            <person name="Tindall B."/>
            <person name="Faehnrich R."/>
            <person name="Brambilla E."/>
            <person name="Klenk H.-P."/>
            <person name="Eisen J.A."/>
        </authorList>
    </citation>
    <scope>NUCLEOTIDE SEQUENCE [LARGE SCALE GENOMIC DNA]</scope>
    <source>
        <strain evidence="2">DSM 14238 / LMG 21431 / ACAM 643 / 9-3</strain>
    </source>
</reference>
<dbReference type="EMBL" id="CP003280">
    <property type="protein sequence ID" value="AFL80015.1"/>
    <property type="molecule type" value="Genomic_DNA"/>
</dbReference>
<organism evidence="1 2">
    <name type="scientific">Aequorivita sublithincola (strain DSM 14238 / LMG 21431 / ACAM 643 / 9-3)</name>
    <dbReference type="NCBI Taxonomy" id="746697"/>
    <lineage>
        <taxon>Bacteria</taxon>
        <taxon>Pseudomonadati</taxon>
        <taxon>Bacteroidota</taxon>
        <taxon>Flavobacteriia</taxon>
        <taxon>Flavobacteriales</taxon>
        <taxon>Flavobacteriaceae</taxon>
        <taxon>Aequorivita</taxon>
    </lineage>
</organism>
<gene>
    <name evidence="1" type="ordered locus">Aeqsu_0503</name>
</gene>
<dbReference type="AlphaFoldDB" id="I3YSP7"/>
<evidence type="ECO:0000313" key="1">
    <source>
        <dbReference type="EMBL" id="AFL80015.1"/>
    </source>
</evidence>
<sequence>MAVYFKTFINYGVDYFEKSCFGVLNKSVNLVELKSTKNSSQLILSSET</sequence>
<dbReference type="HOGENOM" id="CLU_3148590_0_0_10"/>